<dbReference type="GO" id="GO:0006515">
    <property type="term" value="P:protein quality control for misfolded or incompletely synthesized proteins"/>
    <property type="evidence" value="ECO:0007669"/>
    <property type="project" value="TreeGrafter"/>
</dbReference>
<dbReference type="SUPFAM" id="SSF54211">
    <property type="entry name" value="Ribosomal protein S5 domain 2-like"/>
    <property type="match status" value="1"/>
</dbReference>
<dbReference type="Pfam" id="PF05362">
    <property type="entry name" value="Lon_C"/>
    <property type="match status" value="1"/>
</dbReference>
<keyword evidence="2 3" id="KW-0720">Serine protease</keyword>
<protein>
    <recommendedName>
        <fullName evidence="4">Lon proteolytic domain-containing protein</fullName>
    </recommendedName>
</protein>
<dbReference type="AlphaFoldDB" id="C5LX66"/>
<evidence type="ECO:0000256" key="1">
    <source>
        <dbReference type="ARBA" id="ARBA00022670"/>
    </source>
</evidence>
<dbReference type="PANTHER" id="PTHR43718">
    <property type="entry name" value="LON PROTEASE"/>
    <property type="match status" value="1"/>
</dbReference>
<dbReference type="PRINTS" id="PR00830">
    <property type="entry name" value="ENDOLAPTASE"/>
</dbReference>
<dbReference type="Proteomes" id="UP000007800">
    <property type="component" value="Unassembled WGS sequence"/>
</dbReference>
<dbReference type="SUPFAM" id="SSF52540">
    <property type="entry name" value="P-loop containing nucleoside triphosphate hydrolases"/>
    <property type="match status" value="1"/>
</dbReference>
<dbReference type="InterPro" id="IPR003593">
    <property type="entry name" value="AAA+_ATPase"/>
</dbReference>
<organism evidence="6">
    <name type="scientific">Perkinsus marinus (strain ATCC 50983 / TXsc)</name>
    <dbReference type="NCBI Taxonomy" id="423536"/>
    <lineage>
        <taxon>Eukaryota</taxon>
        <taxon>Sar</taxon>
        <taxon>Alveolata</taxon>
        <taxon>Perkinsozoa</taxon>
        <taxon>Perkinsea</taxon>
        <taxon>Perkinsida</taxon>
        <taxon>Perkinsidae</taxon>
        <taxon>Perkinsus</taxon>
    </lineage>
</organism>
<dbReference type="GO" id="GO:0016887">
    <property type="term" value="F:ATP hydrolysis activity"/>
    <property type="evidence" value="ECO:0007669"/>
    <property type="project" value="InterPro"/>
</dbReference>
<name>C5LX66_PERM5</name>
<feature type="active site" evidence="3">
    <location>
        <position position="260"/>
    </location>
</feature>
<feature type="active site" evidence="3">
    <location>
        <position position="303"/>
    </location>
</feature>
<comment type="similarity">
    <text evidence="3">Belongs to the peptidase S16 family.</text>
</comment>
<dbReference type="InterPro" id="IPR008269">
    <property type="entry name" value="Lon_proteolytic"/>
</dbReference>
<accession>C5LX66</accession>
<keyword evidence="1 3" id="KW-0645">Protease</keyword>
<dbReference type="GeneID" id="9062480"/>
<dbReference type="InterPro" id="IPR020568">
    <property type="entry name" value="Ribosomal_Su5_D2-typ_SF"/>
</dbReference>
<dbReference type="Gene3D" id="3.30.230.10">
    <property type="match status" value="1"/>
</dbReference>
<dbReference type="GO" id="GO:0004252">
    <property type="term" value="F:serine-type endopeptidase activity"/>
    <property type="evidence" value="ECO:0007669"/>
    <property type="project" value="UniProtKB-UniRule"/>
</dbReference>
<evidence type="ECO:0000313" key="6">
    <source>
        <dbReference type="Proteomes" id="UP000007800"/>
    </source>
</evidence>
<dbReference type="RefSeq" id="XP_002765958.1">
    <property type="nucleotide sequence ID" value="XM_002765912.1"/>
</dbReference>
<evidence type="ECO:0000259" key="4">
    <source>
        <dbReference type="PROSITE" id="PS51786"/>
    </source>
</evidence>
<feature type="domain" description="Lon proteolytic" evidence="4">
    <location>
        <begin position="188"/>
        <end position="354"/>
    </location>
</feature>
<evidence type="ECO:0000313" key="5">
    <source>
        <dbReference type="EMBL" id="EEQ98675.1"/>
    </source>
</evidence>
<dbReference type="InParanoid" id="C5LX66"/>
<dbReference type="PROSITE" id="PS51786">
    <property type="entry name" value="LON_PROTEOLYTIC"/>
    <property type="match status" value="1"/>
</dbReference>
<dbReference type="InterPro" id="IPR014721">
    <property type="entry name" value="Ribsml_uS5_D2-typ_fold_subgr"/>
</dbReference>
<dbReference type="Pfam" id="PF00004">
    <property type="entry name" value="AAA"/>
    <property type="match status" value="1"/>
</dbReference>
<dbReference type="Gene3D" id="3.40.50.300">
    <property type="entry name" value="P-loop containing nucleotide triphosphate hydrolases"/>
    <property type="match status" value="1"/>
</dbReference>
<evidence type="ECO:0000256" key="2">
    <source>
        <dbReference type="ARBA" id="ARBA00022825"/>
    </source>
</evidence>
<evidence type="ECO:0000256" key="3">
    <source>
        <dbReference type="PROSITE-ProRule" id="PRU01122"/>
    </source>
</evidence>
<dbReference type="PANTHER" id="PTHR43718:SF2">
    <property type="entry name" value="LON PROTEASE HOMOLOG, MITOCHONDRIAL"/>
    <property type="match status" value="1"/>
</dbReference>
<sequence>MSHPSTRQVRPLLLVGPPGCGKTSIAESIAKALGRRFEMVSLGGLSDAGELKGHRRTYIGSQPGKILSALIASGSKNPVILLDEIDKLGGGASGVSGAGMGEPASALLDALDASGGYTDNFVGNEIPIDLTQVLFVATANDCDRIPPALANRFDVGTEELPMRVTEESLVDWLGLPTYPGNRWTRGISPSSASVVGLGWTEAGGTMLEVECLPSSEWLITGQVGVTLQETVRIAASWSKITNPMHVNIGPDVSARKDGPSLGLALAALFWAQRRERTVPHGIGFTGAITLSGGVERVGGIREKVVAASLGGLKVVVLPKANKAEWKAIEDGLKDGLEVVFVEDLTELEGLLDELAELRRESFMYEV</sequence>
<dbReference type="InterPro" id="IPR027065">
    <property type="entry name" value="Lon_Prtase"/>
</dbReference>
<dbReference type="SMART" id="SM00382">
    <property type="entry name" value="AAA"/>
    <property type="match status" value="1"/>
</dbReference>
<dbReference type="EMBL" id="GG686403">
    <property type="protein sequence ID" value="EEQ98675.1"/>
    <property type="molecule type" value="Genomic_DNA"/>
</dbReference>
<dbReference type="InterPro" id="IPR003959">
    <property type="entry name" value="ATPase_AAA_core"/>
</dbReference>
<proteinExistence type="inferred from homology"/>
<dbReference type="GO" id="GO:0005524">
    <property type="term" value="F:ATP binding"/>
    <property type="evidence" value="ECO:0007669"/>
    <property type="project" value="InterPro"/>
</dbReference>
<reference evidence="5 6" key="1">
    <citation type="submission" date="2008-07" db="EMBL/GenBank/DDBJ databases">
        <authorList>
            <person name="El-Sayed N."/>
            <person name="Caler E."/>
            <person name="Inman J."/>
            <person name="Amedeo P."/>
            <person name="Hass B."/>
            <person name="Wortman J."/>
        </authorList>
    </citation>
    <scope>NUCLEOTIDE SEQUENCE [LARGE SCALE GENOMIC DNA]</scope>
    <source>
        <strain evidence="6">ATCC 50983 / TXsc</strain>
    </source>
</reference>
<dbReference type="InterPro" id="IPR027417">
    <property type="entry name" value="P-loop_NTPase"/>
</dbReference>
<keyword evidence="3" id="KW-0378">Hydrolase</keyword>
<dbReference type="OMA" id="DKMHIAR"/>
<gene>
    <name evidence="5" type="ORF">Pmar_PMAR024969</name>
</gene>
<dbReference type="OrthoDB" id="2411602at2759"/>
<dbReference type="GO" id="GO:0004176">
    <property type="term" value="F:ATP-dependent peptidase activity"/>
    <property type="evidence" value="ECO:0007669"/>
    <property type="project" value="UniProtKB-UniRule"/>
</dbReference>
<keyword evidence="6" id="KW-1185">Reference proteome</keyword>